<feature type="transmembrane region" description="Helical" evidence="1">
    <location>
        <begin position="73"/>
        <end position="95"/>
    </location>
</feature>
<dbReference type="Proteomes" id="UP000001554">
    <property type="component" value="Chromosome 2"/>
</dbReference>
<keyword evidence="1" id="KW-1133">Transmembrane helix</keyword>
<evidence type="ECO:0000313" key="2">
    <source>
        <dbReference type="Proteomes" id="UP000001554"/>
    </source>
</evidence>
<dbReference type="AlphaFoldDB" id="A0A9J7HWN5"/>
<protein>
    <submittedName>
        <fullName evidence="3">Beta-hexosaminidase subunit beta-like isoform X1</fullName>
    </submittedName>
</protein>
<dbReference type="RefSeq" id="XP_035666165.1">
    <property type="nucleotide sequence ID" value="XM_035810272.1"/>
</dbReference>
<dbReference type="PANTHER" id="PTHR22600:SF21">
    <property type="entry name" value="BETA-HEXOSAMINIDASE A"/>
    <property type="match status" value="1"/>
</dbReference>
<dbReference type="OrthoDB" id="428480at2759"/>
<evidence type="ECO:0000313" key="3">
    <source>
        <dbReference type="RefSeq" id="XP_035666165.1"/>
    </source>
</evidence>
<keyword evidence="2" id="KW-1185">Reference proteome</keyword>
<organism evidence="2 3">
    <name type="scientific">Branchiostoma floridae</name>
    <name type="common">Florida lancelet</name>
    <name type="synonym">Amphioxus</name>
    <dbReference type="NCBI Taxonomy" id="7739"/>
    <lineage>
        <taxon>Eukaryota</taxon>
        <taxon>Metazoa</taxon>
        <taxon>Chordata</taxon>
        <taxon>Cephalochordata</taxon>
        <taxon>Leptocardii</taxon>
        <taxon>Amphioxiformes</taxon>
        <taxon>Branchiostomatidae</taxon>
        <taxon>Branchiostoma</taxon>
    </lineage>
</organism>
<dbReference type="PANTHER" id="PTHR22600">
    <property type="entry name" value="BETA-HEXOSAMINIDASE"/>
    <property type="match status" value="1"/>
</dbReference>
<dbReference type="Gene3D" id="3.20.20.80">
    <property type="entry name" value="Glycosidases"/>
    <property type="match status" value="1"/>
</dbReference>
<dbReference type="SUPFAM" id="SSF51445">
    <property type="entry name" value="(Trans)glycosidases"/>
    <property type="match status" value="1"/>
</dbReference>
<dbReference type="OMA" id="YINRPRA"/>
<keyword evidence="1" id="KW-0812">Transmembrane</keyword>
<evidence type="ECO:0000256" key="1">
    <source>
        <dbReference type="SAM" id="Phobius"/>
    </source>
</evidence>
<dbReference type="InterPro" id="IPR025705">
    <property type="entry name" value="Beta_hexosaminidase_sua/sub"/>
</dbReference>
<reference evidence="3" key="2">
    <citation type="submission" date="2025-08" db="UniProtKB">
        <authorList>
            <consortium name="RefSeq"/>
        </authorList>
    </citation>
    <scope>IDENTIFICATION</scope>
    <source>
        <strain evidence="3">S238N-H82</strain>
        <tissue evidence="3">Testes</tissue>
    </source>
</reference>
<proteinExistence type="predicted"/>
<dbReference type="GeneID" id="118409322"/>
<sequence>MPYVLRPRASAMAERLWSPQTLTDATAASPRMEEHRCRMVRRGIRAQPQGPSYCKYEWNLAGESNYVPTASGALGMMGFIQQLLLFCCLVLTLGFW</sequence>
<gene>
    <name evidence="3" type="primary">LOC118409322</name>
</gene>
<keyword evidence="1" id="KW-0472">Membrane</keyword>
<dbReference type="KEGG" id="bfo:118409322"/>
<dbReference type="GO" id="GO:0005975">
    <property type="term" value="P:carbohydrate metabolic process"/>
    <property type="evidence" value="ECO:0007669"/>
    <property type="project" value="InterPro"/>
</dbReference>
<name>A0A9J7HWN5_BRAFL</name>
<accession>A0A9J7HWN5</accession>
<dbReference type="GO" id="GO:0004563">
    <property type="term" value="F:beta-N-acetylhexosaminidase activity"/>
    <property type="evidence" value="ECO:0007669"/>
    <property type="project" value="InterPro"/>
</dbReference>
<dbReference type="InterPro" id="IPR017853">
    <property type="entry name" value="GH"/>
</dbReference>
<reference evidence="2" key="1">
    <citation type="journal article" date="2020" name="Nat. Ecol. Evol.">
        <title>Deeply conserved synteny resolves early events in vertebrate evolution.</title>
        <authorList>
            <person name="Simakov O."/>
            <person name="Marletaz F."/>
            <person name="Yue J.X."/>
            <person name="O'Connell B."/>
            <person name="Jenkins J."/>
            <person name="Brandt A."/>
            <person name="Calef R."/>
            <person name="Tung C.H."/>
            <person name="Huang T.K."/>
            <person name="Schmutz J."/>
            <person name="Satoh N."/>
            <person name="Yu J.K."/>
            <person name="Putnam N.H."/>
            <person name="Green R.E."/>
            <person name="Rokhsar D.S."/>
        </authorList>
    </citation>
    <scope>NUCLEOTIDE SEQUENCE [LARGE SCALE GENOMIC DNA]</scope>
    <source>
        <strain evidence="2">S238N-H82</strain>
    </source>
</reference>